<feature type="domain" description="Rhodanese" evidence="13">
    <location>
        <begin position="321"/>
        <end position="407"/>
    </location>
</feature>
<sequence>MVENLLNQKIENLALTSDNEQEQLSHEEYARYGRQMILPEIGLPGQLALKNSSVLIIGVGGLGCPAAQYIAAAGIGTIGLLDGDVVDKNNLHRQVIHSTSKEGMPKALSAKQFLQDLNPHAKINTYVEYASPQNLFEIVAAYDIILDCTDNQFTRYLISDVCVWNEKPLISASALQFEGQLCVYNYCNGPCYRCMFPNPAPVVTSCAKSGILGPVVGTMGTMQALETIKLALSMKGINKEPFIPFILLFHAFRFPQWKHIRIRSRQQSCESCGPHKVLTRSFIESSPSEYVTRCDATPKAAKSLNPIKRITPKELSRLIEESPSMSFLDVREPVQYGICNLPLFKNVPLSEVDSLHDLSGRVCVICRSGNTSQGAVRKLQELNPDAEIFDVISGLQGWSKEVDPLFPLY</sequence>
<evidence type="ECO:0000256" key="4">
    <source>
        <dbReference type="ARBA" id="ARBA00022694"/>
    </source>
</evidence>
<dbReference type="GO" id="GO:0042292">
    <property type="term" value="F:URM1 activating enzyme activity"/>
    <property type="evidence" value="ECO:0007669"/>
    <property type="project" value="EnsemblFungi"/>
</dbReference>
<evidence type="ECO:0000256" key="2">
    <source>
        <dbReference type="ARBA" id="ARBA00022490"/>
    </source>
</evidence>
<dbReference type="FunFam" id="3.40.50.720:FF:000033">
    <property type="entry name" value="Adenylyltransferase and sulfurtransferase MOCS3"/>
    <property type="match status" value="1"/>
</dbReference>
<dbReference type="PANTHER" id="PTHR10953:SF102">
    <property type="entry name" value="ADENYLYLTRANSFERASE AND SULFURTRANSFERASE MOCS3"/>
    <property type="match status" value="1"/>
</dbReference>
<feature type="binding site" evidence="12">
    <location>
        <position position="194"/>
    </location>
    <ligand>
        <name>Zn(2+)</name>
        <dbReference type="ChEBI" id="CHEBI:29105"/>
    </ligand>
</feature>
<dbReference type="GO" id="GO:0002143">
    <property type="term" value="P:tRNA wobble position uridine thiolation"/>
    <property type="evidence" value="ECO:0007669"/>
    <property type="project" value="EnsemblFungi"/>
</dbReference>
<dbReference type="GO" id="GO:0016887">
    <property type="term" value="F:ATP hydrolysis activity"/>
    <property type="evidence" value="ECO:0007669"/>
    <property type="project" value="UniProtKB-ARBA"/>
</dbReference>
<dbReference type="RefSeq" id="XP_013021667.1">
    <property type="nucleotide sequence ID" value="XM_013166213.1"/>
</dbReference>
<keyword evidence="2 12" id="KW-0963">Cytoplasm</keyword>
<evidence type="ECO:0000313" key="15">
    <source>
        <dbReference type="Proteomes" id="UP000015464"/>
    </source>
</evidence>
<evidence type="ECO:0000259" key="13">
    <source>
        <dbReference type="PROSITE" id="PS50206"/>
    </source>
</evidence>
<comment type="subcellular location">
    <subcellularLocation>
        <location evidence="1">Cytoplasm</location>
        <location evidence="1">Cytosol</location>
    </subcellularLocation>
</comment>
<comment type="cofactor">
    <cofactor evidence="12">
        <name>Zn(2+)</name>
        <dbReference type="ChEBI" id="CHEBI:29105"/>
    </cofactor>
    <text evidence="12">Binds 1 zinc ion per subunit.</text>
</comment>
<organism evidence="14 15">
    <name type="scientific">Schizosaccharomyces cryophilus (strain OY26 / ATCC MYA-4695 / CBS 11777 / NBRC 106824 / NRRL Y48691)</name>
    <name type="common">Fission yeast</name>
    <dbReference type="NCBI Taxonomy" id="653667"/>
    <lineage>
        <taxon>Eukaryota</taxon>
        <taxon>Fungi</taxon>
        <taxon>Dikarya</taxon>
        <taxon>Ascomycota</taxon>
        <taxon>Taphrinomycotina</taxon>
        <taxon>Schizosaccharomycetes</taxon>
        <taxon>Schizosaccharomycetales</taxon>
        <taxon>Schizosaccharomycetaceae</taxon>
        <taxon>Schizosaccharomyces</taxon>
    </lineage>
</organism>
<evidence type="ECO:0000256" key="11">
    <source>
        <dbReference type="ARBA" id="ARBA00023268"/>
    </source>
</evidence>
<evidence type="ECO:0000256" key="7">
    <source>
        <dbReference type="ARBA" id="ARBA00022741"/>
    </source>
</evidence>
<dbReference type="Pfam" id="PF00581">
    <property type="entry name" value="Rhodanese"/>
    <property type="match status" value="1"/>
</dbReference>
<keyword evidence="8" id="KW-0833">Ubl conjugation pathway</keyword>
<dbReference type="STRING" id="653667.S9W8D0"/>
<gene>
    <name evidence="12" type="primary">UBA4</name>
    <name evidence="14" type="ORF">SPOG_03949</name>
</gene>
<evidence type="ECO:0000256" key="8">
    <source>
        <dbReference type="ARBA" id="ARBA00022786"/>
    </source>
</evidence>
<dbReference type="Gene3D" id="3.40.250.10">
    <property type="entry name" value="Rhodanese-like domain"/>
    <property type="match status" value="1"/>
</dbReference>
<dbReference type="CDD" id="cd00757">
    <property type="entry name" value="ThiF_MoeB_HesA_family"/>
    <property type="match status" value="1"/>
</dbReference>
<feature type="binding site" evidence="12">
    <location>
        <position position="269"/>
    </location>
    <ligand>
        <name>Zn(2+)</name>
        <dbReference type="ChEBI" id="CHEBI:29105"/>
    </ligand>
</feature>
<dbReference type="SMART" id="SM00450">
    <property type="entry name" value="RHOD"/>
    <property type="match status" value="1"/>
</dbReference>
<dbReference type="InterPro" id="IPR036873">
    <property type="entry name" value="Rhodanese-like_dom_sf"/>
</dbReference>
<keyword evidence="7 12" id="KW-0547">Nucleotide-binding</keyword>
<dbReference type="InterPro" id="IPR045886">
    <property type="entry name" value="ThiF/MoeB/HesA"/>
</dbReference>
<keyword evidence="9 12" id="KW-0862">Zinc</keyword>
<keyword evidence="4 12" id="KW-0819">tRNA processing</keyword>
<keyword evidence="10 12" id="KW-0067">ATP-binding</keyword>
<comment type="pathway">
    <text evidence="12">tRNA modification; 5-methoxycarbonylmethyl-2-thiouridine-tRNA biosynthesis.</text>
</comment>
<keyword evidence="3 12" id="KW-0808">Transferase</keyword>
<dbReference type="PANTHER" id="PTHR10953">
    <property type="entry name" value="UBIQUITIN-ACTIVATING ENZYME E1"/>
    <property type="match status" value="1"/>
</dbReference>
<dbReference type="GO" id="GO:0046872">
    <property type="term" value="F:metal ion binding"/>
    <property type="evidence" value="ECO:0007669"/>
    <property type="project" value="UniProtKB-KW"/>
</dbReference>
<name>S9W8D0_SCHCR</name>
<dbReference type="OrthoDB" id="10261062at2759"/>
<dbReference type="GO" id="GO:0034599">
    <property type="term" value="P:cellular response to oxidative stress"/>
    <property type="evidence" value="ECO:0007669"/>
    <property type="project" value="EnsemblFungi"/>
</dbReference>
<dbReference type="AlphaFoldDB" id="S9W8D0"/>
<accession>S9W8D0</accession>
<dbReference type="OMA" id="WATEVDQ"/>
<dbReference type="PROSITE" id="PS50206">
    <property type="entry name" value="RHODANESE_3"/>
    <property type="match status" value="1"/>
</dbReference>
<protein>
    <submittedName>
        <fullName evidence="14">URM1 activating enzyme</fullName>
    </submittedName>
</protein>
<proteinExistence type="inferred from homology"/>
<feature type="binding site" evidence="12">
    <location>
        <position position="61"/>
    </location>
    <ligand>
        <name>ATP</name>
        <dbReference type="ChEBI" id="CHEBI:30616"/>
    </ligand>
</feature>
<evidence type="ECO:0000313" key="14">
    <source>
        <dbReference type="EMBL" id="EPY54055.1"/>
    </source>
</evidence>
<feature type="binding site" evidence="12">
    <location>
        <position position="191"/>
    </location>
    <ligand>
        <name>Zn(2+)</name>
        <dbReference type="ChEBI" id="CHEBI:29105"/>
    </ligand>
</feature>
<feature type="binding site" evidence="12">
    <location>
        <position position="82"/>
    </location>
    <ligand>
        <name>ATP</name>
        <dbReference type="ChEBI" id="CHEBI:30616"/>
    </ligand>
</feature>
<dbReference type="HOGENOM" id="CLU_013325_1_2_1"/>
<evidence type="ECO:0000256" key="1">
    <source>
        <dbReference type="ARBA" id="ARBA00004514"/>
    </source>
</evidence>
<evidence type="ECO:0000256" key="9">
    <source>
        <dbReference type="ARBA" id="ARBA00022833"/>
    </source>
</evidence>
<evidence type="ECO:0000256" key="5">
    <source>
        <dbReference type="ARBA" id="ARBA00022695"/>
    </source>
</evidence>
<dbReference type="InterPro" id="IPR028885">
    <property type="entry name" value="MOCS3/Uba4"/>
</dbReference>
<evidence type="ECO:0000256" key="6">
    <source>
        <dbReference type="ARBA" id="ARBA00022723"/>
    </source>
</evidence>
<dbReference type="Pfam" id="PF00899">
    <property type="entry name" value="ThiF"/>
    <property type="match status" value="1"/>
</dbReference>
<feature type="binding site" evidence="12">
    <location>
        <position position="106"/>
    </location>
    <ligand>
        <name>ATP</name>
        <dbReference type="ChEBI" id="CHEBI:30616"/>
    </ligand>
</feature>
<evidence type="ECO:0000256" key="12">
    <source>
        <dbReference type="HAMAP-Rule" id="MF_03049"/>
    </source>
</evidence>
<dbReference type="InterPro" id="IPR035985">
    <property type="entry name" value="Ubiquitin-activating_enz"/>
</dbReference>
<dbReference type="UniPathway" id="UPA00988"/>
<keyword evidence="5" id="KW-0548">Nucleotidyltransferase</keyword>
<dbReference type="GO" id="GO:0001403">
    <property type="term" value="P:invasive growth in response to glucose limitation"/>
    <property type="evidence" value="ECO:0007669"/>
    <property type="project" value="EnsemblFungi"/>
</dbReference>
<feature type="active site" description="Glycyl thioester intermediate; for adenylyltransferase activity" evidence="12">
    <location>
        <position position="206"/>
    </location>
</feature>
<feature type="active site" description="Cysteine persulfide intermediate; for sulfurtransferase activity" evidence="12">
    <location>
        <position position="366"/>
    </location>
</feature>
<dbReference type="InterPro" id="IPR000594">
    <property type="entry name" value="ThiF_NAD_FAD-bd"/>
</dbReference>
<reference evidence="14 15" key="1">
    <citation type="journal article" date="2011" name="Science">
        <title>Comparative functional genomics of the fission yeasts.</title>
        <authorList>
            <person name="Rhind N."/>
            <person name="Chen Z."/>
            <person name="Yassour M."/>
            <person name="Thompson D.A."/>
            <person name="Haas B.J."/>
            <person name="Habib N."/>
            <person name="Wapinski I."/>
            <person name="Roy S."/>
            <person name="Lin M.F."/>
            <person name="Heiman D.I."/>
            <person name="Young S.K."/>
            <person name="Furuya K."/>
            <person name="Guo Y."/>
            <person name="Pidoux A."/>
            <person name="Chen H.M."/>
            <person name="Robbertse B."/>
            <person name="Goldberg J.M."/>
            <person name="Aoki K."/>
            <person name="Bayne E.H."/>
            <person name="Berlin A.M."/>
            <person name="Desjardins C.A."/>
            <person name="Dobbs E."/>
            <person name="Dukaj L."/>
            <person name="Fan L."/>
            <person name="FitzGerald M.G."/>
            <person name="French C."/>
            <person name="Gujja S."/>
            <person name="Hansen K."/>
            <person name="Keifenheim D."/>
            <person name="Levin J.Z."/>
            <person name="Mosher R.A."/>
            <person name="Mueller C.A."/>
            <person name="Pfiffner J."/>
            <person name="Priest M."/>
            <person name="Russ C."/>
            <person name="Smialowska A."/>
            <person name="Swoboda P."/>
            <person name="Sykes S.M."/>
            <person name="Vaughn M."/>
            <person name="Vengrova S."/>
            <person name="Yoder R."/>
            <person name="Zeng Q."/>
            <person name="Allshire R."/>
            <person name="Baulcombe D."/>
            <person name="Birren B.W."/>
            <person name="Brown W."/>
            <person name="Ekwall K."/>
            <person name="Kellis M."/>
            <person name="Leatherwood J."/>
            <person name="Levin H."/>
            <person name="Margalit H."/>
            <person name="Martienssen R."/>
            <person name="Nieduszynski C.A."/>
            <person name="Spatafora J.W."/>
            <person name="Friedman N."/>
            <person name="Dalgaard J.Z."/>
            <person name="Baumann P."/>
            <person name="Niki H."/>
            <person name="Regev A."/>
            <person name="Nusbaum C."/>
        </authorList>
    </citation>
    <scope>NUCLEOTIDE SEQUENCE [LARGE SCALE GENOMIC DNA]</scope>
    <source>
        <strain evidence="15">OY26 / ATCC MYA-4695 / CBS 11777 / NBRC 106824 / NRRL Y48691</strain>
    </source>
</reference>
<dbReference type="GO" id="GO:0004792">
    <property type="term" value="F:thiosulfate-cyanide sulfurtransferase activity"/>
    <property type="evidence" value="ECO:0007669"/>
    <property type="project" value="EnsemblFungi"/>
</dbReference>
<dbReference type="EMBL" id="KE546988">
    <property type="protein sequence ID" value="EPY54055.1"/>
    <property type="molecule type" value="Genomic_DNA"/>
</dbReference>
<dbReference type="SUPFAM" id="SSF69572">
    <property type="entry name" value="Activating enzymes of the ubiquitin-like proteins"/>
    <property type="match status" value="1"/>
</dbReference>
<dbReference type="GO" id="GO:0007114">
    <property type="term" value="P:cell budding"/>
    <property type="evidence" value="ECO:0007669"/>
    <property type="project" value="EnsemblFungi"/>
</dbReference>
<dbReference type="GO" id="GO:0032447">
    <property type="term" value="P:protein urmylation"/>
    <property type="evidence" value="ECO:0007669"/>
    <property type="project" value="EnsemblFungi"/>
</dbReference>
<dbReference type="GO" id="GO:0042802">
    <property type="term" value="F:identical protein binding"/>
    <property type="evidence" value="ECO:0007669"/>
    <property type="project" value="EnsemblFungi"/>
</dbReference>
<dbReference type="GO" id="GO:2000220">
    <property type="term" value="P:regulation of pseudohyphal growth"/>
    <property type="evidence" value="ECO:0007669"/>
    <property type="project" value="EnsemblFungi"/>
</dbReference>
<dbReference type="HAMAP" id="MF_03049">
    <property type="entry name" value="MOCS3_Uba4"/>
    <property type="match status" value="1"/>
</dbReference>
<dbReference type="GO" id="GO:0005829">
    <property type="term" value="C:cytosol"/>
    <property type="evidence" value="ECO:0007669"/>
    <property type="project" value="UniProtKB-SubCell"/>
</dbReference>
<feature type="binding site" evidence="12">
    <location>
        <begin position="150"/>
        <end position="151"/>
    </location>
    <ligand>
        <name>ATP</name>
        <dbReference type="ChEBI" id="CHEBI:30616"/>
    </ligand>
</feature>
<evidence type="ECO:0000256" key="10">
    <source>
        <dbReference type="ARBA" id="ARBA00022840"/>
    </source>
</evidence>
<evidence type="ECO:0000256" key="3">
    <source>
        <dbReference type="ARBA" id="ARBA00022679"/>
    </source>
</evidence>
<comment type="similarity">
    <text evidence="12">In the N-terminal section; belongs to the HesA/MoeB/ThiF family. UBA4 subfamily.</text>
</comment>
<keyword evidence="15" id="KW-1185">Reference proteome</keyword>
<keyword evidence="11 12" id="KW-0511">Multifunctional enzyme</keyword>
<dbReference type="InterPro" id="IPR001763">
    <property type="entry name" value="Rhodanese-like_dom"/>
</dbReference>
<keyword evidence="6 12" id="KW-0479">Metal-binding</keyword>
<dbReference type="GO" id="GO:0005524">
    <property type="term" value="F:ATP binding"/>
    <property type="evidence" value="ECO:0007669"/>
    <property type="project" value="UniProtKB-KW"/>
</dbReference>
<dbReference type="GO" id="GO:0070566">
    <property type="term" value="F:adenylyltransferase activity"/>
    <property type="evidence" value="ECO:0007669"/>
    <property type="project" value="EnsemblFungi"/>
</dbReference>
<feature type="binding site" evidence="12">
    <location>
        <position position="272"/>
    </location>
    <ligand>
        <name>Zn(2+)</name>
        <dbReference type="ChEBI" id="CHEBI:29105"/>
    </ligand>
</feature>
<dbReference type="Proteomes" id="UP000015464">
    <property type="component" value="Unassembled WGS sequence"/>
</dbReference>
<feature type="binding site" evidence="12">
    <location>
        <begin position="89"/>
        <end position="93"/>
    </location>
    <ligand>
        <name>ATP</name>
        <dbReference type="ChEBI" id="CHEBI:30616"/>
    </ligand>
</feature>
<dbReference type="Gene3D" id="3.40.50.720">
    <property type="entry name" value="NAD(P)-binding Rossmann-like Domain"/>
    <property type="match status" value="1"/>
</dbReference>
<dbReference type="GeneID" id="25038266"/>
<dbReference type="eggNOG" id="KOG2017">
    <property type="taxonomic scope" value="Eukaryota"/>
</dbReference>